<proteinExistence type="predicted"/>
<feature type="region of interest" description="Disordered" evidence="1">
    <location>
        <begin position="911"/>
        <end position="956"/>
    </location>
</feature>
<feature type="compositionally biased region" description="Polar residues" evidence="1">
    <location>
        <begin position="918"/>
        <end position="928"/>
    </location>
</feature>
<dbReference type="Proteomes" id="UP001392437">
    <property type="component" value="Unassembled WGS sequence"/>
</dbReference>
<comment type="caution">
    <text evidence="3">The sequence shown here is derived from an EMBL/GenBank/DDBJ whole genome shotgun (WGS) entry which is preliminary data.</text>
</comment>
<feature type="domain" description="DUF6603" evidence="2">
    <location>
        <begin position="953"/>
        <end position="1250"/>
    </location>
</feature>
<dbReference type="Pfam" id="PF20248">
    <property type="entry name" value="DUF6603"/>
    <property type="match status" value="1"/>
</dbReference>
<dbReference type="EMBL" id="JAQQWP010000008">
    <property type="protein sequence ID" value="KAK8106787.1"/>
    <property type="molecule type" value="Genomic_DNA"/>
</dbReference>
<reference evidence="3 4" key="1">
    <citation type="submission" date="2023-01" db="EMBL/GenBank/DDBJ databases">
        <title>Analysis of 21 Apiospora genomes using comparative genomics revels a genus with tremendous synthesis potential of carbohydrate active enzymes and secondary metabolites.</title>
        <authorList>
            <person name="Sorensen T."/>
        </authorList>
    </citation>
    <scope>NUCLEOTIDE SEQUENCE [LARGE SCALE GENOMIC DNA]</scope>
    <source>
        <strain evidence="3 4">CBS 117206</strain>
    </source>
</reference>
<dbReference type="AlphaFoldDB" id="A0AAW0QLE7"/>
<organism evidence="3 4">
    <name type="scientific">Apiospora kogelbergensis</name>
    <dbReference type="NCBI Taxonomy" id="1337665"/>
    <lineage>
        <taxon>Eukaryota</taxon>
        <taxon>Fungi</taxon>
        <taxon>Dikarya</taxon>
        <taxon>Ascomycota</taxon>
        <taxon>Pezizomycotina</taxon>
        <taxon>Sordariomycetes</taxon>
        <taxon>Xylariomycetidae</taxon>
        <taxon>Amphisphaeriales</taxon>
        <taxon>Apiosporaceae</taxon>
        <taxon>Apiospora</taxon>
    </lineage>
</organism>
<accession>A0AAW0QLE7</accession>
<evidence type="ECO:0000259" key="2">
    <source>
        <dbReference type="Pfam" id="PF20248"/>
    </source>
</evidence>
<dbReference type="InterPro" id="IPR046538">
    <property type="entry name" value="DUF6603"/>
</dbReference>
<sequence>MGKYRLYASGATQLPPPGDGVGALQKDTPFDNFVALLPSQVLILRSKADSSGTSQVNIEDEMIKWFLRIDETPSVFITFLDSQAPHAPESFQINLATPWPMKYTSTVEDLQNAFPDSSSQLSVGGLAPDGRWLVCALSKTMGPIKSTVTALFDCACIAGMTKFAPKTLLGLSVTLQQENGTRNAVWFAPSSTSPQTIIHLQFKIGAILELQNLIEGVLKGLKVETADVICKQDWGLAETTKGMKAIGAGNVMFATRCSILTDDATTPKVSFNTSIEISETAMTLTFLIRTPAKSLTTTDLSTASTDFKTPGFLAIIKWLAGVLSSDLESFMDEVLIRDDIASRIHLRRLIVRLDTTKGSSPILDYVSLDVEISTTAFGQAPGATKPIVFLISYTWSKRNGGAGTIRGSFWNDFSPPTPWCLAPLFEDWDVLTPETHPEPAKVIDLRYIIPGLTIDSIPDTIPSKITPAYLSLSQTNFALGGTIKAAERSTDQTAKPTIPQPSLGEVRLDASYSCGAKSDFSLKLGIVARLSPSASSPSGLRTTATLIGSLKYKSTKSKDNAAIRNTNAKTPDTAHADASTIVPSGQGTGDTAAKDPEGDSRNWELSATLKNLYAASLVDFFDPDVGKHVIPLIESIVIDHLNVVYEYSNIGSTAAASAFIIGGNIHIASIVLTLDFRHNSDGWDFSASVKSQDEEATLGDVLHSMLDDTAELDLPDFVANMKLMAKKDLDVLGLRAGESTPPANKKDAKEAAGAVTALDTGGSDSKEAYPIKFFHLIASINIGGLGFTFAQIHSSDWEPTAPSKRLFRAKVDLAVLPTIHVDLIGDLKLPLDDMYYIWTQDKVPPQPKVPKTNSRQAGFTRGDLDQLNSIKPFEGGDEILVKDKFKTHDLADLMLAAGSYDFNGSSTEADEYGDSVASGGNTPSNTGADDNKPESPARQKVTGANNPSAHAPLKKKAGPLSVSNVGLKYKGKTLSVILDANFDLGPLAFALLGFRIDLEINTLDTLKDIKVGFNLDGHSAAFDKPPLAIAGIIRRGNAGGIQYYAGGLIFSYIPYQFMAAGFYGKVSKEGEAPFTSAFVFAKLDGPLVSLGFADITGLTGGFGYNMLARMPAIEDVVKYPLVAPISLEDANSALGALKTLTDPDQGGWFSPANKTYWAAAGLKVDAFQMVSIDAVVLMQFSYESVKLAIFAVAVADVPSATSPVKLVYVELGISLTVDPDYGLLKVEAQLTPGSYILAPDCYLISGMALVY</sequence>
<evidence type="ECO:0000313" key="4">
    <source>
        <dbReference type="Proteomes" id="UP001392437"/>
    </source>
</evidence>
<name>A0AAW0QLE7_9PEZI</name>
<evidence type="ECO:0000313" key="3">
    <source>
        <dbReference type="EMBL" id="KAK8106787.1"/>
    </source>
</evidence>
<feature type="region of interest" description="Disordered" evidence="1">
    <location>
        <begin position="567"/>
        <end position="600"/>
    </location>
</feature>
<gene>
    <name evidence="3" type="ORF">PG999_010146</name>
</gene>
<evidence type="ECO:0000256" key="1">
    <source>
        <dbReference type="SAM" id="MobiDB-lite"/>
    </source>
</evidence>
<protein>
    <recommendedName>
        <fullName evidence="2">DUF6603 domain-containing protein</fullName>
    </recommendedName>
</protein>
<keyword evidence="4" id="KW-1185">Reference proteome</keyword>